<proteinExistence type="predicted"/>
<name>A0A8J2KCF6_9HEXA</name>
<reference evidence="2" key="1">
    <citation type="submission" date="2021-06" db="EMBL/GenBank/DDBJ databases">
        <authorList>
            <person name="Hodson N. C."/>
            <person name="Mongue J. A."/>
            <person name="Jaron S. K."/>
        </authorList>
    </citation>
    <scope>NUCLEOTIDE SEQUENCE</scope>
</reference>
<evidence type="ECO:0000313" key="3">
    <source>
        <dbReference type="Proteomes" id="UP000708208"/>
    </source>
</evidence>
<feature type="compositionally biased region" description="Basic and acidic residues" evidence="1">
    <location>
        <begin position="9"/>
        <end position="23"/>
    </location>
</feature>
<protein>
    <submittedName>
        <fullName evidence="2">Uncharacterized protein</fullName>
    </submittedName>
</protein>
<gene>
    <name evidence="2" type="ORF">AFUS01_LOCUS22185</name>
</gene>
<keyword evidence="3" id="KW-1185">Reference proteome</keyword>
<dbReference type="Proteomes" id="UP000708208">
    <property type="component" value="Unassembled WGS sequence"/>
</dbReference>
<comment type="caution">
    <text evidence="2">The sequence shown here is derived from an EMBL/GenBank/DDBJ whole genome shotgun (WGS) entry which is preliminary data.</text>
</comment>
<feature type="region of interest" description="Disordered" evidence="1">
    <location>
        <begin position="1"/>
        <end position="60"/>
    </location>
</feature>
<evidence type="ECO:0000313" key="2">
    <source>
        <dbReference type="EMBL" id="CAG7733762.1"/>
    </source>
</evidence>
<evidence type="ECO:0000256" key="1">
    <source>
        <dbReference type="SAM" id="MobiDB-lite"/>
    </source>
</evidence>
<dbReference type="AlphaFoldDB" id="A0A8J2KCF6"/>
<accession>A0A8J2KCF6</accession>
<dbReference type="EMBL" id="CAJVCH010255636">
    <property type="protein sequence ID" value="CAG7733762.1"/>
    <property type="molecule type" value="Genomic_DNA"/>
</dbReference>
<organism evidence="2 3">
    <name type="scientific">Allacma fusca</name>
    <dbReference type="NCBI Taxonomy" id="39272"/>
    <lineage>
        <taxon>Eukaryota</taxon>
        <taxon>Metazoa</taxon>
        <taxon>Ecdysozoa</taxon>
        <taxon>Arthropoda</taxon>
        <taxon>Hexapoda</taxon>
        <taxon>Collembola</taxon>
        <taxon>Symphypleona</taxon>
        <taxon>Sminthuridae</taxon>
        <taxon>Allacma</taxon>
    </lineage>
</organism>
<feature type="non-terminal residue" evidence="2">
    <location>
        <position position="1"/>
    </location>
</feature>
<sequence>INPHFVSEVVRKDDNKDPRDCRESGAGSRATAVSLTEEVPVPGGRTESSHKNNHKNRLRNETLSGLNHVDIIANDKSYPISSSAGPVVSCPLIILCISYVWM</sequence>